<dbReference type="RefSeq" id="WP_218443843.1">
    <property type="nucleotide sequence ID" value="NZ_JAGSPA010000001.1"/>
</dbReference>
<dbReference type="EMBL" id="JAGSPA010000001">
    <property type="protein sequence ID" value="MBV7255513.1"/>
    <property type="molecule type" value="Genomic_DNA"/>
</dbReference>
<proteinExistence type="predicted"/>
<keyword evidence="2" id="KW-1185">Reference proteome</keyword>
<accession>A0ABS6SBP3</accession>
<dbReference type="Proteomes" id="UP000722336">
    <property type="component" value="Unassembled WGS sequence"/>
</dbReference>
<evidence type="ECO:0000313" key="1">
    <source>
        <dbReference type="EMBL" id="MBV7255513.1"/>
    </source>
</evidence>
<reference evidence="1 2" key="1">
    <citation type="submission" date="2021-04" db="EMBL/GenBank/DDBJ databases">
        <authorList>
            <person name="Pira H."/>
            <person name="Risdian C."/>
            <person name="Wink J."/>
        </authorList>
    </citation>
    <scope>NUCLEOTIDE SEQUENCE [LARGE SCALE GENOMIC DNA]</scope>
    <source>
        <strain evidence="1 2">WHA3</strain>
    </source>
</reference>
<name>A0ABS6SBP3_9SPHN</name>
<sequence>MFEGMAESGMAPANSMQIDALKRIFPAEFANAPIEAISQMREDQKYKDIGEYDGWGHCRLEKVRHAGPDAKQHGQFFRILPIFYHDGEDVFSSRPGYSGTCHFINSLTSVIFPVMAAAAAMAGDIRCVRAPGP</sequence>
<organism evidence="1 2">
    <name type="scientific">Pacificimonas pallii</name>
    <dbReference type="NCBI Taxonomy" id="2827236"/>
    <lineage>
        <taxon>Bacteria</taxon>
        <taxon>Pseudomonadati</taxon>
        <taxon>Pseudomonadota</taxon>
        <taxon>Alphaproteobacteria</taxon>
        <taxon>Sphingomonadales</taxon>
        <taxon>Sphingosinicellaceae</taxon>
        <taxon>Pacificimonas</taxon>
    </lineage>
</organism>
<evidence type="ECO:0000313" key="2">
    <source>
        <dbReference type="Proteomes" id="UP000722336"/>
    </source>
</evidence>
<protein>
    <submittedName>
        <fullName evidence="1">Uncharacterized protein</fullName>
    </submittedName>
</protein>
<comment type="caution">
    <text evidence="1">The sequence shown here is derived from an EMBL/GenBank/DDBJ whole genome shotgun (WGS) entry which is preliminary data.</text>
</comment>
<gene>
    <name evidence="1" type="ORF">KCG44_01800</name>
</gene>